<accession>A0ABQ5TWS8</accession>
<evidence type="ECO:0000313" key="1">
    <source>
        <dbReference type="EMBL" id="GLQ00647.1"/>
    </source>
</evidence>
<dbReference type="InterPro" id="IPR014949">
    <property type="entry name" value="DUF1820"/>
</dbReference>
<name>A0ABQ5TWS8_9GAMM</name>
<sequence length="123" mass="14044">MLIKPLNNSHTAKQEAMSKQELLYRVEFIQAGQRYELYARELSQGGLFGFIEIGDFVWDTHTSVVLDPSHEKLKDEFADVTRTYIPMHAVLRIDSVTKKGLAKITEFDGKVTHFPSPIYTPSN</sequence>
<proteinExistence type="predicted"/>
<dbReference type="RefSeq" id="WP_284723545.1">
    <property type="nucleotide sequence ID" value="NZ_BSND01000013.1"/>
</dbReference>
<dbReference type="Proteomes" id="UP001161423">
    <property type="component" value="Unassembled WGS sequence"/>
</dbReference>
<gene>
    <name evidence="1" type="ORF">GCM10007891_25000</name>
</gene>
<protein>
    <recommendedName>
        <fullName evidence="3">DUF1820 family protein</fullName>
    </recommendedName>
</protein>
<dbReference type="EMBL" id="BSND01000013">
    <property type="protein sequence ID" value="GLQ00647.1"/>
    <property type="molecule type" value="Genomic_DNA"/>
</dbReference>
<reference evidence="1" key="1">
    <citation type="journal article" date="2014" name="Int. J. Syst. Evol. Microbiol.">
        <title>Complete genome of a new Firmicutes species belonging to the dominant human colonic microbiota ('Ruminococcus bicirculans') reveals two chromosomes and a selective capacity to utilize plant glucans.</title>
        <authorList>
            <consortium name="NISC Comparative Sequencing Program"/>
            <person name="Wegmann U."/>
            <person name="Louis P."/>
            <person name="Goesmann A."/>
            <person name="Henrissat B."/>
            <person name="Duncan S.H."/>
            <person name="Flint H.J."/>
        </authorList>
    </citation>
    <scope>NUCLEOTIDE SEQUENCE</scope>
    <source>
        <strain evidence="1">NBRC 102424</strain>
    </source>
</reference>
<keyword evidence="2" id="KW-1185">Reference proteome</keyword>
<dbReference type="Pfam" id="PF08850">
    <property type="entry name" value="DUF1820"/>
    <property type="match status" value="1"/>
</dbReference>
<organism evidence="1 2">
    <name type="scientific">Methylophaga thalassica</name>
    <dbReference type="NCBI Taxonomy" id="40223"/>
    <lineage>
        <taxon>Bacteria</taxon>
        <taxon>Pseudomonadati</taxon>
        <taxon>Pseudomonadota</taxon>
        <taxon>Gammaproteobacteria</taxon>
        <taxon>Thiotrichales</taxon>
        <taxon>Piscirickettsiaceae</taxon>
        <taxon>Methylophaga</taxon>
    </lineage>
</organism>
<comment type="caution">
    <text evidence="1">The sequence shown here is derived from an EMBL/GenBank/DDBJ whole genome shotgun (WGS) entry which is preliminary data.</text>
</comment>
<evidence type="ECO:0008006" key="3">
    <source>
        <dbReference type="Google" id="ProtNLM"/>
    </source>
</evidence>
<evidence type="ECO:0000313" key="2">
    <source>
        <dbReference type="Proteomes" id="UP001161423"/>
    </source>
</evidence>
<reference evidence="1" key="2">
    <citation type="submission" date="2023-01" db="EMBL/GenBank/DDBJ databases">
        <title>Draft genome sequence of Methylophaga thalassica strain NBRC 102424.</title>
        <authorList>
            <person name="Sun Q."/>
            <person name="Mori K."/>
        </authorList>
    </citation>
    <scope>NUCLEOTIDE SEQUENCE</scope>
    <source>
        <strain evidence="1">NBRC 102424</strain>
    </source>
</reference>